<evidence type="ECO:0000256" key="1">
    <source>
        <dbReference type="SAM" id="Phobius"/>
    </source>
</evidence>
<reference evidence="2" key="1">
    <citation type="journal article" date="2005" name="J. Mol. Evol.">
        <title>Sequence, transcription activity, and evolutionary origin of the R-body coding plasmid pKAP298 from the intracellular parasitic bacterium Caedibacter taeniospiralis.</title>
        <authorList>
            <person name="Jeblick J."/>
            <person name="Kusch J."/>
        </authorList>
    </citation>
    <scope>NUCLEOTIDE SEQUENCE</scope>
    <source>
        <plasmid evidence="2">pKAP298</plasmid>
    </source>
</reference>
<keyword evidence="1" id="KW-1133">Transmembrane helix</keyword>
<keyword evidence="2" id="KW-0614">Plasmid</keyword>
<sequence>MFDQLKNIVLIFLTLILLILLPFTVYFGNSYFNLSAKIDEIQKNQGKLLQSGLTSDQQLNKALDKLSQTFLNNRYILNNQPTNEKLNVKTLCQQSNGIECVSETKNIKNME</sequence>
<organism evidence="2">
    <name type="scientific">Caedibacter taeniospiralis</name>
    <dbReference type="NCBI Taxonomy" id="28907"/>
    <lineage>
        <taxon>Bacteria</taxon>
        <taxon>Pseudomonadati</taxon>
        <taxon>Pseudomonadota</taxon>
        <taxon>Gammaproteobacteria</taxon>
        <taxon>Thiotrichales</taxon>
        <taxon>Fastidiosibacteraceae</taxon>
        <taxon>Caedibacter</taxon>
    </lineage>
</organism>
<dbReference type="EMBL" id="AY422720">
    <property type="protein sequence ID" value="AAR87124.1"/>
    <property type="molecule type" value="Genomic_DNA"/>
</dbReference>
<name>Q6TFD5_CAETA</name>
<proteinExistence type="predicted"/>
<protein>
    <submittedName>
        <fullName evidence="2">Uncharacterized protein</fullName>
    </submittedName>
</protein>
<dbReference type="RefSeq" id="WP_011178475.1">
    <property type="nucleotide sequence ID" value="NC_005915.1"/>
</dbReference>
<keyword evidence="1" id="KW-0812">Transmembrane</keyword>
<accession>Q6TFD5</accession>
<feature type="transmembrane region" description="Helical" evidence="1">
    <location>
        <begin position="7"/>
        <end position="28"/>
    </location>
</feature>
<dbReference type="AlphaFoldDB" id="Q6TFD5"/>
<geneLocation type="plasmid" evidence="2">
    <name>pKAP298</name>
</geneLocation>
<keyword evidence="1" id="KW-0472">Membrane</keyword>
<evidence type="ECO:0000313" key="2">
    <source>
        <dbReference type="EMBL" id="AAR87124.1"/>
    </source>
</evidence>